<dbReference type="Proteomes" id="UP000199375">
    <property type="component" value="Unassembled WGS sequence"/>
</dbReference>
<organism evidence="2 3">
    <name type="scientific">Micromonospora haikouensis</name>
    <dbReference type="NCBI Taxonomy" id="686309"/>
    <lineage>
        <taxon>Bacteria</taxon>
        <taxon>Bacillati</taxon>
        <taxon>Actinomycetota</taxon>
        <taxon>Actinomycetes</taxon>
        <taxon>Micromonosporales</taxon>
        <taxon>Micromonosporaceae</taxon>
        <taxon>Micromonospora</taxon>
    </lineage>
</organism>
<dbReference type="EMBL" id="FMCW01000003">
    <property type="protein sequence ID" value="SCE71632.1"/>
    <property type="molecule type" value="Genomic_DNA"/>
</dbReference>
<evidence type="ECO:0000256" key="1">
    <source>
        <dbReference type="SAM" id="Coils"/>
    </source>
</evidence>
<accession>A0A1C4UJ04</accession>
<gene>
    <name evidence="2" type="ORF">GA0070558_103290</name>
</gene>
<reference evidence="2 3" key="1">
    <citation type="submission" date="2016-06" db="EMBL/GenBank/DDBJ databases">
        <authorList>
            <person name="Kjaerup R.B."/>
            <person name="Dalgaard T.S."/>
            <person name="Juul-Madsen H.R."/>
        </authorList>
    </citation>
    <scope>NUCLEOTIDE SEQUENCE [LARGE SCALE GENOMIC DNA]</scope>
    <source>
        <strain evidence="2 3">DSM 45626</strain>
    </source>
</reference>
<keyword evidence="1" id="KW-0175">Coiled coil</keyword>
<sequence>MTTNHLTDFDLLRAIPIPKESKIVGAAGRRISISGDGPIVALLRKYKKFLTYQAFIENPPGRSIANVTGTERVVGSIQRSNGGGHLILLPAPNFAVEFDEGDGPEEEEDRWLDEALDFQKDLIEAIASLSGARSDARPAWAARFDTKDSRRARDAVIKQEKAITAARNKLTKLQQEQEVVEARQQLYLGTGRSLELEVRSVLELLGGSVTEPEPGRDDWQVSFPEGTAVVEVKGVSKSAAEKHAAQLEKWVSGAFEESGVKPKGILIVNTWRELPLDERTGADFPDQMLPYCIGREHCLVTGLQLFVIRSEVERDPNQAAHWRKTLLQTSGKIDGCDDWRAVVEQAEATDN</sequence>
<evidence type="ECO:0000313" key="2">
    <source>
        <dbReference type="EMBL" id="SCE71632.1"/>
    </source>
</evidence>
<feature type="coiled-coil region" evidence="1">
    <location>
        <begin position="156"/>
        <end position="183"/>
    </location>
</feature>
<dbReference type="RefSeq" id="WP_141722165.1">
    <property type="nucleotide sequence ID" value="NZ_FMCW01000003.1"/>
</dbReference>
<evidence type="ECO:0000313" key="3">
    <source>
        <dbReference type="Proteomes" id="UP000199375"/>
    </source>
</evidence>
<proteinExistence type="predicted"/>
<dbReference type="AlphaFoldDB" id="A0A1C4UJ04"/>
<protein>
    <submittedName>
        <fullName evidence="2">Uncharacterized protein</fullName>
    </submittedName>
</protein>
<name>A0A1C4UJ04_9ACTN</name>